<dbReference type="InterPro" id="IPR036812">
    <property type="entry name" value="NAD(P)_OxRdtase_dom_sf"/>
</dbReference>
<keyword evidence="1" id="KW-0560">Oxidoreductase</keyword>
<organism evidence="3 4">
    <name type="scientific">Actinomyces lilanjuaniae</name>
    <dbReference type="NCBI Taxonomy" id="2321394"/>
    <lineage>
        <taxon>Bacteria</taxon>
        <taxon>Bacillati</taxon>
        <taxon>Actinomycetota</taxon>
        <taxon>Actinomycetes</taxon>
        <taxon>Actinomycetales</taxon>
        <taxon>Actinomycetaceae</taxon>
        <taxon>Actinomyces</taxon>
    </lineage>
</organism>
<feature type="domain" description="NADP-dependent oxidoreductase" evidence="2">
    <location>
        <begin position="12"/>
        <end position="305"/>
    </location>
</feature>
<gene>
    <name evidence="3" type="ORF">D5R93_03375</name>
</gene>
<sequence>MRHLGELEVSDIGLGCLGMSWAYGYADPGLARQTITLAVEEGVTLFDTAASYGHGNNERLLGQALGRRRSEVVVATKTGLTSLPVFGIPTGRDGRPRTIRRAVDDSLRRLGTDWIDLYYLHRVDPKVPVEESIGAMAEAVQAGKVRYLGVSEATAEEVRRAHATHPLSALQMEWSLFRRKVEDQVLGVARELGIGVVAYSPLGQGMLTGHPSSTTRLGRLDYRRFMPRWRGDGLRTNMRQVAVVQEVADQVGASAAQVALAWLLAKGEDVVPIPGTTKPHNLRSNLGASTVRLSPQQVERLDAVAAASRF</sequence>
<accession>A0ABN5PM77</accession>
<evidence type="ECO:0000256" key="1">
    <source>
        <dbReference type="ARBA" id="ARBA00023002"/>
    </source>
</evidence>
<dbReference type="EMBL" id="CP032514">
    <property type="protein sequence ID" value="AYD89341.1"/>
    <property type="molecule type" value="Genomic_DNA"/>
</dbReference>
<dbReference type="PANTHER" id="PTHR43625">
    <property type="entry name" value="AFLATOXIN B1 ALDEHYDE REDUCTASE"/>
    <property type="match status" value="1"/>
</dbReference>
<dbReference type="PANTHER" id="PTHR43625:SF77">
    <property type="entry name" value="ALDO-KETO REDUCTASE"/>
    <property type="match status" value="1"/>
</dbReference>
<dbReference type="SUPFAM" id="SSF51430">
    <property type="entry name" value="NAD(P)-linked oxidoreductase"/>
    <property type="match status" value="1"/>
</dbReference>
<proteinExistence type="predicted"/>
<evidence type="ECO:0000313" key="4">
    <source>
        <dbReference type="Proteomes" id="UP000273001"/>
    </source>
</evidence>
<dbReference type="InterPro" id="IPR023210">
    <property type="entry name" value="NADP_OxRdtase_dom"/>
</dbReference>
<dbReference type="Pfam" id="PF00248">
    <property type="entry name" value="Aldo_ket_red"/>
    <property type="match status" value="1"/>
</dbReference>
<dbReference type="Proteomes" id="UP000273001">
    <property type="component" value="Chromosome"/>
</dbReference>
<evidence type="ECO:0000313" key="3">
    <source>
        <dbReference type="EMBL" id="AYD89341.1"/>
    </source>
</evidence>
<keyword evidence="4" id="KW-1185">Reference proteome</keyword>
<dbReference type="InterPro" id="IPR050791">
    <property type="entry name" value="Aldo-Keto_reductase"/>
</dbReference>
<dbReference type="Gene3D" id="3.20.20.100">
    <property type="entry name" value="NADP-dependent oxidoreductase domain"/>
    <property type="match status" value="1"/>
</dbReference>
<dbReference type="RefSeq" id="WP_119837065.1">
    <property type="nucleotide sequence ID" value="NZ_CP032514.1"/>
</dbReference>
<evidence type="ECO:0000259" key="2">
    <source>
        <dbReference type="Pfam" id="PF00248"/>
    </source>
</evidence>
<reference evidence="3 4" key="1">
    <citation type="submission" date="2018-09" db="EMBL/GenBank/DDBJ databases">
        <authorList>
            <person name="Li J."/>
        </authorList>
    </citation>
    <scope>NUCLEOTIDE SEQUENCE [LARGE SCALE GENOMIC DNA]</scope>
    <source>
        <strain evidence="3 4">2129</strain>
    </source>
</reference>
<name>A0ABN5PM77_9ACTO</name>
<protein>
    <submittedName>
        <fullName evidence="3">Aldo/keto reductase</fullName>
    </submittedName>
</protein>